<proteinExistence type="predicted"/>
<evidence type="ECO:0000313" key="2">
    <source>
        <dbReference type="Proteomes" id="UP000663836"/>
    </source>
</evidence>
<sequence length="18" mass="2093">MQVNDPFNANHFNDQCKA</sequence>
<comment type="caution">
    <text evidence="1">The sequence shown here is derived from an EMBL/GenBank/DDBJ whole genome shotgun (WGS) entry which is preliminary data.</text>
</comment>
<accession>A0A819JNW6</accession>
<evidence type="ECO:0000313" key="1">
    <source>
        <dbReference type="EMBL" id="CAF3932894.1"/>
    </source>
</evidence>
<feature type="non-terminal residue" evidence="1">
    <location>
        <position position="1"/>
    </location>
</feature>
<dbReference type="Proteomes" id="UP000663836">
    <property type="component" value="Unassembled WGS sequence"/>
</dbReference>
<gene>
    <name evidence="1" type="ORF">JBS370_LOCUS22556</name>
</gene>
<organism evidence="1 2">
    <name type="scientific">Rotaria sordida</name>
    <dbReference type="NCBI Taxonomy" id="392033"/>
    <lineage>
        <taxon>Eukaryota</taxon>
        <taxon>Metazoa</taxon>
        <taxon>Spiralia</taxon>
        <taxon>Gnathifera</taxon>
        <taxon>Rotifera</taxon>
        <taxon>Eurotatoria</taxon>
        <taxon>Bdelloidea</taxon>
        <taxon>Philodinida</taxon>
        <taxon>Philodinidae</taxon>
        <taxon>Rotaria</taxon>
    </lineage>
</organism>
<reference evidence="1" key="1">
    <citation type="submission" date="2021-02" db="EMBL/GenBank/DDBJ databases">
        <authorList>
            <person name="Nowell W R."/>
        </authorList>
    </citation>
    <scope>NUCLEOTIDE SEQUENCE</scope>
</reference>
<dbReference type="AlphaFoldDB" id="A0A819JNW6"/>
<dbReference type="EMBL" id="CAJOBD010003171">
    <property type="protein sequence ID" value="CAF3932894.1"/>
    <property type="molecule type" value="Genomic_DNA"/>
</dbReference>
<protein>
    <submittedName>
        <fullName evidence="1">Uncharacterized protein</fullName>
    </submittedName>
</protein>
<name>A0A819JNW6_9BILA</name>